<accession>A0A9Q7SEJ5</accession>
<evidence type="ECO:0000313" key="2">
    <source>
        <dbReference type="Proteomes" id="UP000185183"/>
    </source>
</evidence>
<dbReference type="Gene3D" id="2.30.320.10">
    <property type="entry name" value="YwqG-like"/>
    <property type="match status" value="1"/>
</dbReference>
<comment type="caution">
    <text evidence="1">The sequence shown here is derived from an EMBL/GenBank/DDBJ whole genome shotgun (WGS) entry which is preliminary data.</text>
</comment>
<dbReference type="Proteomes" id="UP000185183">
    <property type="component" value="Unassembled WGS sequence"/>
</dbReference>
<evidence type="ECO:0008006" key="3">
    <source>
        <dbReference type="Google" id="ProtNLM"/>
    </source>
</evidence>
<protein>
    <recommendedName>
        <fullName evidence="3">DUF1963 domain-containing protein</fullName>
    </recommendedName>
</protein>
<dbReference type="EMBL" id="FSFA01000003">
    <property type="protein sequence ID" value="SHX40720.1"/>
    <property type="molecule type" value="Genomic_DNA"/>
</dbReference>
<evidence type="ECO:0000313" key="1">
    <source>
        <dbReference type="EMBL" id="SHX40720.1"/>
    </source>
</evidence>
<dbReference type="AlphaFoldDB" id="A0A9Q7SEJ5"/>
<gene>
    <name evidence="1" type="ORF">SAMEA2275694_02516</name>
</gene>
<organism evidence="1 2">
    <name type="scientific">Mycobacteroides abscessus subsp. bolletii</name>
    <dbReference type="NCBI Taxonomy" id="319705"/>
    <lineage>
        <taxon>Bacteria</taxon>
        <taxon>Bacillati</taxon>
        <taxon>Actinomycetota</taxon>
        <taxon>Actinomycetes</taxon>
        <taxon>Mycobacteriales</taxon>
        <taxon>Mycobacteriaceae</taxon>
        <taxon>Mycobacteroides</taxon>
        <taxon>Mycobacteroides abscessus</taxon>
    </lineage>
</organism>
<proteinExistence type="predicted"/>
<name>A0A9Q7SEJ5_9MYCO</name>
<reference evidence="1 2" key="1">
    <citation type="submission" date="2016-11" db="EMBL/GenBank/DDBJ databases">
        <authorList>
            <consortium name="Pathogen Informatics"/>
        </authorList>
    </citation>
    <scope>NUCLEOTIDE SEQUENCE [LARGE SCALE GENOMIC DNA]</scope>
    <source>
        <strain evidence="1 2">968</strain>
    </source>
</reference>
<sequence>MYWPDNEPWPTCVAPWYSGNGATGWQSHDTPNPLVPVLQLLAADAPTIRFPAGSDLLQLLWCPVIHRDIPGQREAYAPAVKIFWRNSASLSAACGVPTPPIDFDDESIPFPCSLHPEQVVEYSQELHGELDDKTRILDELGWNGTGLSYQFDLSVAPGTKVGGWPRWHALDPYSMPCADCGEQLELLVSFDTCERDNGSGYWNPIDTSKPDVDLLNITGLTLGRGGDLQIFWCRENPHHHKHVLVQG</sequence>
<dbReference type="RefSeq" id="WP_005100853.1">
    <property type="nucleotide sequence ID" value="NZ_FSAX01000001.1"/>
</dbReference>